<feature type="transmembrane region" description="Helical" evidence="1">
    <location>
        <begin position="399"/>
        <end position="420"/>
    </location>
</feature>
<protein>
    <recommendedName>
        <fullName evidence="3">Major facilitator superfamily (MFS) profile domain-containing protein</fullName>
    </recommendedName>
</protein>
<dbReference type="SUPFAM" id="SSF103473">
    <property type="entry name" value="MFS general substrate transporter"/>
    <property type="match status" value="1"/>
</dbReference>
<organism evidence="2">
    <name type="scientific">Photinus pyralis</name>
    <name type="common">Common eastern firefly</name>
    <name type="synonym">Lampyris pyralis</name>
    <dbReference type="NCBI Taxonomy" id="7054"/>
    <lineage>
        <taxon>Eukaryota</taxon>
        <taxon>Metazoa</taxon>
        <taxon>Ecdysozoa</taxon>
        <taxon>Arthropoda</taxon>
        <taxon>Hexapoda</taxon>
        <taxon>Insecta</taxon>
        <taxon>Pterygota</taxon>
        <taxon>Neoptera</taxon>
        <taxon>Endopterygota</taxon>
        <taxon>Coleoptera</taxon>
        <taxon>Polyphaga</taxon>
        <taxon>Elateriformia</taxon>
        <taxon>Elateroidea</taxon>
        <taxon>Lampyridae</taxon>
        <taxon>Lampyrinae</taxon>
        <taxon>Photinus</taxon>
    </lineage>
</organism>
<dbReference type="InterPro" id="IPR036259">
    <property type="entry name" value="MFS_trans_sf"/>
</dbReference>
<dbReference type="GO" id="GO:0008028">
    <property type="term" value="F:monocarboxylic acid transmembrane transporter activity"/>
    <property type="evidence" value="ECO:0007669"/>
    <property type="project" value="TreeGrafter"/>
</dbReference>
<keyword evidence="1" id="KW-0812">Transmembrane</keyword>
<evidence type="ECO:0000256" key="1">
    <source>
        <dbReference type="SAM" id="Phobius"/>
    </source>
</evidence>
<feature type="transmembrane region" description="Helical" evidence="1">
    <location>
        <begin position="368"/>
        <end position="393"/>
    </location>
</feature>
<dbReference type="GeneID" id="116169270"/>
<feature type="transmembrane region" description="Helical" evidence="1">
    <location>
        <begin position="52"/>
        <end position="72"/>
    </location>
</feature>
<feature type="transmembrane region" description="Helical" evidence="1">
    <location>
        <begin position="84"/>
        <end position="101"/>
    </location>
</feature>
<keyword evidence="1" id="KW-1133">Transmembrane helix</keyword>
<reference evidence="2" key="1">
    <citation type="journal article" date="2016" name="Sci. Rep.">
        <title>Molecular characterization of firefly nuptial gifts: a multi-omics approach sheds light on postcopulatory sexual selection.</title>
        <authorList>
            <person name="Al-Wathiqui N."/>
            <person name="Fallon T.R."/>
            <person name="South A."/>
            <person name="Weng J.K."/>
            <person name="Lewis S.M."/>
        </authorList>
    </citation>
    <scope>NUCLEOTIDE SEQUENCE</scope>
</reference>
<dbReference type="PANTHER" id="PTHR11360:SF237">
    <property type="entry name" value="MONOCARBOXYLATE TRANSPORTER 12-B-LIKE PROTEIN"/>
    <property type="match status" value="1"/>
</dbReference>
<feature type="transmembrane region" description="Helical" evidence="1">
    <location>
        <begin position="139"/>
        <end position="160"/>
    </location>
</feature>
<feature type="transmembrane region" description="Helical" evidence="1">
    <location>
        <begin position="12"/>
        <end position="40"/>
    </location>
</feature>
<proteinExistence type="predicted"/>
<dbReference type="Pfam" id="PF07690">
    <property type="entry name" value="MFS_1"/>
    <property type="match status" value="1"/>
</dbReference>
<sequence length="442" mass="48461">MPSVQRFQPPDGGYGWMIVISSVLITSSITPIVQCFGLIYEKPFKEADISATQISFLLHLYNSIMCTFCFVAGPLLKKFSFRQVALAGSLAVSVGVSATYFSSRYEYLLGTFCIFIGIGQGLIIQSVSLAINTYFKKRLTLAMSYSVTGTGLLPIVTPQVTNLLLANYNTQGTVLILAGISLHSLAGALLLRPPYRKSKPNRENVAADGTADEVRCLIKDELKLSVTSKIKALLNLELLKESSFVILIVGMSISYVAELNFNLINPFVLAELTQLNRDDVALAMSIQASGDITGRLLIPLISHRLHLPAKHMYLTTLIVSCIGRQVLISFCDTRIVILTISILVGLAKGARAVFQSLVLPEYINIERLPVATGFLMILNGVLSIAIGPIIGFVHDYTDTYIYALQTASLLSMGCVVLWLLDQLVRRVCRSRSHEEQQQTTIS</sequence>
<feature type="transmembrane region" description="Helical" evidence="1">
    <location>
        <begin position="107"/>
        <end position="127"/>
    </location>
</feature>
<name>A0A1Y1L403_PHOPY</name>
<dbReference type="AlphaFoldDB" id="A0A1Y1L403"/>
<keyword evidence="1" id="KW-0472">Membrane</keyword>
<feature type="transmembrane region" description="Helical" evidence="1">
    <location>
        <begin position="172"/>
        <end position="191"/>
    </location>
</feature>
<dbReference type="RefSeq" id="XP_031341181.1">
    <property type="nucleotide sequence ID" value="XM_031485321.1"/>
</dbReference>
<dbReference type="InterPro" id="IPR050327">
    <property type="entry name" value="Proton-linked_MCT"/>
</dbReference>
<dbReference type="Gene3D" id="1.20.1250.20">
    <property type="entry name" value="MFS general substrate transporter like domains"/>
    <property type="match status" value="2"/>
</dbReference>
<accession>A0A1Y1L403</accession>
<evidence type="ECO:0008006" key="3">
    <source>
        <dbReference type="Google" id="ProtNLM"/>
    </source>
</evidence>
<dbReference type="InterPro" id="IPR011701">
    <property type="entry name" value="MFS"/>
</dbReference>
<dbReference type="CDD" id="cd17352">
    <property type="entry name" value="MFS_MCT_SLC16"/>
    <property type="match status" value="1"/>
</dbReference>
<dbReference type="PANTHER" id="PTHR11360">
    <property type="entry name" value="MONOCARBOXYLATE TRANSPORTER"/>
    <property type="match status" value="1"/>
</dbReference>
<evidence type="ECO:0000313" key="2">
    <source>
        <dbReference type="EMBL" id="JAV65807.1"/>
    </source>
</evidence>
<dbReference type="EMBL" id="GEZM01071418">
    <property type="protein sequence ID" value="JAV65807.1"/>
    <property type="molecule type" value="Transcribed_RNA"/>
</dbReference>